<comment type="caution">
    <text evidence="5">The sequence shown here is derived from an EMBL/GenBank/DDBJ whole genome shotgun (WGS) entry which is preliminary data.</text>
</comment>
<dbReference type="GO" id="GO:0004497">
    <property type="term" value="F:monooxygenase activity"/>
    <property type="evidence" value="ECO:0007669"/>
    <property type="project" value="UniProtKB-KW"/>
</dbReference>
<evidence type="ECO:0000313" key="6">
    <source>
        <dbReference type="Proteomes" id="UP001142372"/>
    </source>
</evidence>
<evidence type="ECO:0000256" key="4">
    <source>
        <dbReference type="ARBA" id="ARBA00023033"/>
    </source>
</evidence>
<reference evidence="5" key="1">
    <citation type="journal article" date="2014" name="Int. J. Syst. Evol. Microbiol.">
        <title>Complete genome sequence of Corynebacterium casei LMG S-19264T (=DSM 44701T), isolated from a smear-ripened cheese.</title>
        <authorList>
            <consortium name="US DOE Joint Genome Institute (JGI-PGF)"/>
            <person name="Walter F."/>
            <person name="Albersmeier A."/>
            <person name="Kalinowski J."/>
            <person name="Ruckert C."/>
        </authorList>
    </citation>
    <scope>NUCLEOTIDE SEQUENCE</scope>
    <source>
        <strain evidence="5">VKM Ac-1401</strain>
    </source>
</reference>
<name>A0A9W6HCS8_9MICO</name>
<keyword evidence="3" id="KW-0560">Oxidoreductase</keyword>
<dbReference type="InterPro" id="IPR036661">
    <property type="entry name" value="Luciferase-like_sf"/>
</dbReference>
<keyword evidence="1" id="KW-0285">Flavoprotein</keyword>
<dbReference type="InterPro" id="IPR051260">
    <property type="entry name" value="Diverse_substr_monoxygenases"/>
</dbReference>
<dbReference type="Proteomes" id="UP001142372">
    <property type="component" value="Unassembled WGS sequence"/>
</dbReference>
<dbReference type="PANTHER" id="PTHR30011">
    <property type="entry name" value="ALKANESULFONATE MONOOXYGENASE-RELATED"/>
    <property type="match status" value="1"/>
</dbReference>
<evidence type="ECO:0000256" key="3">
    <source>
        <dbReference type="ARBA" id="ARBA00023002"/>
    </source>
</evidence>
<proteinExistence type="predicted"/>
<accession>A0A9W6HCS8</accession>
<evidence type="ECO:0000313" key="5">
    <source>
        <dbReference type="EMBL" id="GLJ77694.1"/>
    </source>
</evidence>
<dbReference type="EMBL" id="BSEN01000015">
    <property type="protein sequence ID" value="GLJ77694.1"/>
    <property type="molecule type" value="Genomic_DNA"/>
</dbReference>
<evidence type="ECO:0000256" key="2">
    <source>
        <dbReference type="ARBA" id="ARBA00022643"/>
    </source>
</evidence>
<organism evidence="5 6">
    <name type="scientific">Leifsonia poae</name>
    <dbReference type="NCBI Taxonomy" id="110933"/>
    <lineage>
        <taxon>Bacteria</taxon>
        <taxon>Bacillati</taxon>
        <taxon>Actinomycetota</taxon>
        <taxon>Actinomycetes</taxon>
        <taxon>Micrococcales</taxon>
        <taxon>Microbacteriaceae</taxon>
        <taxon>Leifsonia</taxon>
    </lineage>
</organism>
<dbReference type="GO" id="GO:0016705">
    <property type="term" value="F:oxidoreductase activity, acting on paired donors, with incorporation or reduction of molecular oxygen"/>
    <property type="evidence" value="ECO:0007669"/>
    <property type="project" value="InterPro"/>
</dbReference>
<keyword evidence="4 5" id="KW-0503">Monooxygenase</keyword>
<keyword evidence="6" id="KW-1185">Reference proteome</keyword>
<evidence type="ECO:0000256" key="1">
    <source>
        <dbReference type="ARBA" id="ARBA00022630"/>
    </source>
</evidence>
<reference evidence="5" key="2">
    <citation type="submission" date="2023-01" db="EMBL/GenBank/DDBJ databases">
        <authorList>
            <person name="Sun Q."/>
            <person name="Evtushenko L."/>
        </authorList>
    </citation>
    <scope>NUCLEOTIDE SEQUENCE</scope>
    <source>
        <strain evidence="5">VKM Ac-1401</strain>
    </source>
</reference>
<sequence length="376" mass="38640">MSRGTVAGAFVVGVELDGDGAHPAAWRASGHTPAELLSGRTVAARVAAAERAGFTFATFDDSPLPPSAGPDITARIDAVQRAAFAAPLTGAIGLVPAAHSTYSEPFHVGTQLASLDFAAGGRAGWLVTVDPDARIAALYGRPAVDADAARERAADAVEVARRLWDSWEDDAEIRDVATGRYLDRDRVHYAAFAGGDYSIVGPAIVPRPPQGQLPVFGDAALSGSVELDVALLTAGTDADDTTELIAAVAAGAAAARASDRTGTALVVVELDVVLDHAGVDAADRLEALDGHTAWSTERARFVGSAPALVDLLTGLASVVDGVRLHPAVLDIDLDELGRAVLPRLRAAGVFTSPAPGGTLRDSLGLARPVSRYATAR</sequence>
<gene>
    <name evidence="5" type="ORF">GCM10017584_32680</name>
</gene>
<keyword evidence="2" id="KW-0288">FMN</keyword>
<dbReference type="AlphaFoldDB" id="A0A9W6HCS8"/>
<dbReference type="RefSeq" id="WP_271178317.1">
    <property type="nucleotide sequence ID" value="NZ_BAAAJO010000003.1"/>
</dbReference>
<protein>
    <submittedName>
        <fullName evidence="5">Monooxygenase</fullName>
    </submittedName>
</protein>
<dbReference type="SUPFAM" id="SSF51679">
    <property type="entry name" value="Bacterial luciferase-like"/>
    <property type="match status" value="1"/>
</dbReference>
<dbReference type="PANTHER" id="PTHR30011:SF16">
    <property type="entry name" value="C2H2 FINGER DOMAIN TRANSCRIPTION FACTOR (EUROFUNG)-RELATED"/>
    <property type="match status" value="1"/>
</dbReference>
<dbReference type="Gene3D" id="3.20.20.30">
    <property type="entry name" value="Luciferase-like domain"/>
    <property type="match status" value="1"/>
</dbReference>